<dbReference type="PANTHER" id="PTHR16047">
    <property type="entry name" value="RFWD3 PROTEIN"/>
    <property type="match status" value="1"/>
</dbReference>
<keyword evidence="14" id="KW-0862">Zinc</keyword>
<dbReference type="PANTHER" id="PTHR16047:SF7">
    <property type="entry name" value="E3 UBIQUITIN-PROTEIN LIGASE RFWD3"/>
    <property type="match status" value="1"/>
</dbReference>
<dbReference type="InterPro" id="IPR037381">
    <property type="entry name" value="RFWD3"/>
</dbReference>
<dbReference type="Proteomes" id="UP001304243">
    <property type="component" value="Unassembled WGS sequence"/>
</dbReference>
<dbReference type="SUPFAM" id="SSF50978">
    <property type="entry name" value="WD40 repeat-like"/>
    <property type="match status" value="1"/>
</dbReference>
<evidence type="ECO:0000256" key="1">
    <source>
        <dbReference type="ARBA" id="ARBA00000900"/>
    </source>
</evidence>
<dbReference type="GO" id="GO:0036297">
    <property type="term" value="P:interstrand cross-link repair"/>
    <property type="evidence" value="ECO:0007669"/>
    <property type="project" value="InterPro"/>
</dbReference>
<name>A0AAN7HL38_9FUNG</name>
<keyword evidence="9" id="KW-0227">DNA damage</keyword>
<keyword evidence="11" id="KW-0234">DNA repair</keyword>
<dbReference type="EC" id="2.3.2.27" evidence="4"/>
<dbReference type="GO" id="GO:0008270">
    <property type="term" value="F:zinc ion binding"/>
    <property type="evidence" value="ECO:0007669"/>
    <property type="project" value="UniProtKB-KW"/>
</dbReference>
<evidence type="ECO:0000256" key="4">
    <source>
        <dbReference type="ARBA" id="ARBA00012483"/>
    </source>
</evidence>
<evidence type="ECO:0000313" key="16">
    <source>
        <dbReference type="EMBL" id="KAK4512284.1"/>
    </source>
</evidence>
<sequence>MESASVGNQLIQTQSTQDAEDSNSCVICSEAWKRSGSHCAVSLACGHMFGKKCIERWMQNRARRYGAKGVNCPMCMKPARQTELRHVIPSRIAATDTGISDKLKAEIEKKKVQIKEDERFLDHSRLALAVLNNQIKSRERNLKYKSDNAITTPPAPDTKPDTPIPTAAEIETRVIPSEKTEEEEENTRQLQSYRISFSHRLSEKRNVSRVMAVDTSNQTFYISFKSTESESGLIHLNPQYPTNIDYIPVHAGLIKDVKYNDSTGVLMTTSLDKSAKFTSTISTMVTDTISLPLPGWSCCFDPSDGYKVACGLSDSTVRVYDRRHTKTHMQKLCSPLVSKTPLHSLFFKTINNESKIYCSNLNQIFTWDTPSDCTVLKLEGYADYSPYSLSDHSNQQVLLSSRNKASTKHQLLDISSKSSNIPSILCTINSAAPQKGFARTYSYLPQGTLQNPIVCYGDEMSGTLNLAKKNRVFQHFNIHSCPLDIRLFDTERLAFLTDNRFFLLKPLYTAD</sequence>
<keyword evidence="12" id="KW-0539">Nucleus</keyword>
<proteinExistence type="predicted"/>
<dbReference type="InterPro" id="IPR013083">
    <property type="entry name" value="Znf_RING/FYVE/PHD"/>
</dbReference>
<dbReference type="InterPro" id="IPR001841">
    <property type="entry name" value="Znf_RING"/>
</dbReference>
<dbReference type="InterPro" id="IPR056527">
    <property type="entry name" value="WD40_RFWD3"/>
</dbReference>
<evidence type="ECO:0000256" key="2">
    <source>
        <dbReference type="ARBA" id="ARBA00004496"/>
    </source>
</evidence>
<keyword evidence="14" id="KW-0863">Zinc-finger</keyword>
<dbReference type="Gene3D" id="3.30.40.10">
    <property type="entry name" value="Zinc/RING finger domain, C3HC4 (zinc finger)"/>
    <property type="match status" value="1"/>
</dbReference>
<evidence type="ECO:0000256" key="14">
    <source>
        <dbReference type="PROSITE-ProRule" id="PRU00175"/>
    </source>
</evidence>
<evidence type="ECO:0000256" key="9">
    <source>
        <dbReference type="ARBA" id="ARBA00022763"/>
    </source>
</evidence>
<dbReference type="AlphaFoldDB" id="A0AAN7HL38"/>
<evidence type="ECO:0000256" key="11">
    <source>
        <dbReference type="ARBA" id="ARBA00023204"/>
    </source>
</evidence>
<dbReference type="PROSITE" id="PS50089">
    <property type="entry name" value="ZF_RING_2"/>
    <property type="match status" value="1"/>
</dbReference>
<dbReference type="GO" id="GO:0005737">
    <property type="term" value="C:cytoplasm"/>
    <property type="evidence" value="ECO:0007669"/>
    <property type="project" value="UniProtKB-SubCell"/>
</dbReference>
<dbReference type="Gene3D" id="2.130.10.10">
    <property type="entry name" value="YVTN repeat-like/Quinoprotein amine dehydrogenase"/>
    <property type="match status" value="1"/>
</dbReference>
<dbReference type="InterPro" id="IPR036322">
    <property type="entry name" value="WD40_repeat_dom_sf"/>
</dbReference>
<comment type="pathway">
    <text evidence="3">Protein modification; protein ubiquitination.</text>
</comment>
<evidence type="ECO:0000256" key="10">
    <source>
        <dbReference type="ARBA" id="ARBA00022786"/>
    </source>
</evidence>
<dbReference type="GO" id="GO:0061630">
    <property type="term" value="F:ubiquitin protein ligase activity"/>
    <property type="evidence" value="ECO:0007669"/>
    <property type="project" value="UniProtKB-EC"/>
</dbReference>
<dbReference type="GO" id="GO:0016567">
    <property type="term" value="P:protein ubiquitination"/>
    <property type="evidence" value="ECO:0007669"/>
    <property type="project" value="InterPro"/>
</dbReference>
<dbReference type="Pfam" id="PF23419">
    <property type="entry name" value="WD40_RFWD3"/>
    <property type="match status" value="1"/>
</dbReference>
<dbReference type="Pfam" id="PF13639">
    <property type="entry name" value="zf-RING_2"/>
    <property type="match status" value="1"/>
</dbReference>
<dbReference type="SUPFAM" id="SSF57850">
    <property type="entry name" value="RING/U-box"/>
    <property type="match status" value="1"/>
</dbReference>
<feature type="domain" description="RING-type" evidence="15">
    <location>
        <begin position="25"/>
        <end position="75"/>
    </location>
</feature>
<keyword evidence="8" id="KW-0677">Repeat</keyword>
<evidence type="ECO:0000256" key="7">
    <source>
        <dbReference type="ARBA" id="ARBA00022679"/>
    </source>
</evidence>
<keyword evidence="5" id="KW-0963">Cytoplasm</keyword>
<evidence type="ECO:0000256" key="13">
    <source>
        <dbReference type="ARBA" id="ARBA00034306"/>
    </source>
</evidence>
<dbReference type="GO" id="GO:0016604">
    <property type="term" value="C:nuclear body"/>
    <property type="evidence" value="ECO:0007669"/>
    <property type="project" value="UniProtKB-SubCell"/>
</dbReference>
<reference evidence="16 17" key="1">
    <citation type="submission" date="2022-11" db="EMBL/GenBank/DDBJ databases">
        <title>Mucor velutinosus strain NIH1002 WGS.</title>
        <authorList>
            <person name="Subramanian P."/>
            <person name="Mullikin J.C."/>
            <person name="Segre J.A."/>
            <person name="Zelazny A.M."/>
        </authorList>
    </citation>
    <scope>NUCLEOTIDE SEQUENCE [LARGE SCALE GENOMIC DNA]</scope>
    <source>
        <strain evidence="16 17">NIH1002</strain>
    </source>
</reference>
<protein>
    <recommendedName>
        <fullName evidence="4">RING-type E3 ubiquitin transferase</fullName>
        <ecNumber evidence="4">2.3.2.27</ecNumber>
    </recommendedName>
</protein>
<dbReference type="EMBL" id="JASEJX010000021">
    <property type="protein sequence ID" value="KAK4512284.1"/>
    <property type="molecule type" value="Genomic_DNA"/>
</dbReference>
<evidence type="ECO:0000256" key="8">
    <source>
        <dbReference type="ARBA" id="ARBA00022737"/>
    </source>
</evidence>
<accession>A0AAN7HL38</accession>
<dbReference type="SMART" id="SM00184">
    <property type="entry name" value="RING"/>
    <property type="match status" value="1"/>
</dbReference>
<evidence type="ECO:0000256" key="5">
    <source>
        <dbReference type="ARBA" id="ARBA00022490"/>
    </source>
</evidence>
<dbReference type="GeneID" id="89946683"/>
<keyword evidence="10" id="KW-0833">Ubl conjugation pathway</keyword>
<evidence type="ECO:0000313" key="17">
    <source>
        <dbReference type="Proteomes" id="UP001304243"/>
    </source>
</evidence>
<comment type="subcellular location">
    <subcellularLocation>
        <location evidence="2">Cytoplasm</location>
    </subcellularLocation>
    <subcellularLocation>
        <location evidence="13">Nucleus</location>
        <location evidence="13">Nuclear body</location>
    </subcellularLocation>
</comment>
<evidence type="ECO:0000259" key="15">
    <source>
        <dbReference type="PROSITE" id="PS50089"/>
    </source>
</evidence>
<organism evidence="16 17">
    <name type="scientific">Mucor velutinosus</name>
    <dbReference type="NCBI Taxonomy" id="708070"/>
    <lineage>
        <taxon>Eukaryota</taxon>
        <taxon>Fungi</taxon>
        <taxon>Fungi incertae sedis</taxon>
        <taxon>Mucoromycota</taxon>
        <taxon>Mucoromycotina</taxon>
        <taxon>Mucoromycetes</taxon>
        <taxon>Mucorales</taxon>
        <taxon>Mucorineae</taxon>
        <taxon>Mucoraceae</taxon>
        <taxon>Mucor</taxon>
    </lineage>
</organism>
<comment type="caution">
    <text evidence="16">The sequence shown here is derived from an EMBL/GenBank/DDBJ whole genome shotgun (WGS) entry which is preliminary data.</text>
</comment>
<comment type="catalytic activity">
    <reaction evidence="1">
        <text>S-ubiquitinyl-[E2 ubiquitin-conjugating enzyme]-L-cysteine + [acceptor protein]-L-lysine = [E2 ubiquitin-conjugating enzyme]-L-cysteine + N(6)-ubiquitinyl-[acceptor protein]-L-lysine.</text>
        <dbReference type="EC" id="2.3.2.27"/>
    </reaction>
</comment>
<evidence type="ECO:0000256" key="6">
    <source>
        <dbReference type="ARBA" id="ARBA00022574"/>
    </source>
</evidence>
<dbReference type="RefSeq" id="XP_064678950.1">
    <property type="nucleotide sequence ID" value="XM_064822350.1"/>
</dbReference>
<keyword evidence="6" id="KW-0853">WD repeat</keyword>
<gene>
    <name evidence="16" type="primary">CCC2_1</name>
    <name evidence="16" type="ORF">ATC70_002981</name>
</gene>
<keyword evidence="17" id="KW-1185">Reference proteome</keyword>
<dbReference type="InterPro" id="IPR015943">
    <property type="entry name" value="WD40/YVTN_repeat-like_dom_sf"/>
</dbReference>
<evidence type="ECO:0000256" key="3">
    <source>
        <dbReference type="ARBA" id="ARBA00004906"/>
    </source>
</evidence>
<keyword evidence="7" id="KW-0808">Transferase</keyword>
<keyword evidence="14" id="KW-0479">Metal-binding</keyword>
<evidence type="ECO:0000256" key="12">
    <source>
        <dbReference type="ARBA" id="ARBA00023242"/>
    </source>
</evidence>